<dbReference type="InterPro" id="IPR018508">
    <property type="entry name" value="3-dehydroquinate_DH_AS"/>
</dbReference>
<comment type="function">
    <text evidence="5">Involved in the third step of the chorismate pathway, which leads to the biosynthesis of aromatic amino acids. Catalyzes the cis-dehydration of 3-dehydroquinate (DHQ) and introduces the first double bond of the aromatic ring to yield 3-dehydroshikimate.</text>
</comment>
<dbReference type="EC" id="4.2.1.10" evidence="5"/>
<dbReference type="Pfam" id="PF01487">
    <property type="entry name" value="DHquinase_I"/>
    <property type="match status" value="1"/>
</dbReference>
<dbReference type="GO" id="GO:0003855">
    <property type="term" value="F:3-dehydroquinate dehydratase activity"/>
    <property type="evidence" value="ECO:0007669"/>
    <property type="project" value="UniProtKB-UniRule"/>
</dbReference>
<feature type="binding site" evidence="5">
    <location>
        <begin position="47"/>
        <end position="49"/>
    </location>
    <ligand>
        <name>3-dehydroquinate</name>
        <dbReference type="ChEBI" id="CHEBI:32364"/>
    </ligand>
</feature>
<dbReference type="UniPathway" id="UPA00053">
    <property type="reaction ID" value="UER00086"/>
</dbReference>
<name>A0A1G5RZM9_9FIRM</name>
<keyword evidence="4 5" id="KW-0704">Schiff base</keyword>
<dbReference type="EMBL" id="FMWL01000007">
    <property type="protein sequence ID" value="SCZ79318.1"/>
    <property type="molecule type" value="Genomic_DNA"/>
</dbReference>
<gene>
    <name evidence="5" type="primary">aroD</name>
    <name evidence="6" type="ORF">SAMN03080599_01693</name>
</gene>
<feature type="binding site" evidence="5">
    <location>
        <position position="233"/>
    </location>
    <ligand>
        <name>3-dehydroquinate</name>
        <dbReference type="ChEBI" id="CHEBI:32364"/>
    </ligand>
</feature>
<feature type="binding site" evidence="5">
    <location>
        <position position="214"/>
    </location>
    <ligand>
        <name>3-dehydroquinate</name>
        <dbReference type="ChEBI" id="CHEBI:32364"/>
    </ligand>
</feature>
<keyword evidence="5" id="KW-0028">Amino-acid biosynthesis</keyword>
<organism evidence="6 7">
    <name type="scientific">Acidaminobacter hydrogenoformans DSM 2784</name>
    <dbReference type="NCBI Taxonomy" id="1120920"/>
    <lineage>
        <taxon>Bacteria</taxon>
        <taxon>Bacillati</taxon>
        <taxon>Bacillota</taxon>
        <taxon>Clostridia</taxon>
        <taxon>Peptostreptococcales</taxon>
        <taxon>Acidaminobacteraceae</taxon>
        <taxon>Acidaminobacter</taxon>
    </lineage>
</organism>
<dbReference type="SUPFAM" id="SSF51569">
    <property type="entry name" value="Aldolase"/>
    <property type="match status" value="1"/>
</dbReference>
<protein>
    <recommendedName>
        <fullName evidence="5">3-dehydroquinate dehydratase</fullName>
        <shortName evidence="5">3-dehydroquinase</shortName>
        <ecNumber evidence="5">4.2.1.10</ecNumber>
    </recommendedName>
    <alternativeName>
        <fullName evidence="5">Type I DHQase</fullName>
    </alternativeName>
    <alternativeName>
        <fullName evidence="5">Type I dehydroquinase</fullName>
        <shortName evidence="5">DHQ1</shortName>
    </alternativeName>
</protein>
<feature type="binding site" evidence="5">
    <location>
        <position position="237"/>
    </location>
    <ligand>
        <name>3-dehydroquinate</name>
        <dbReference type="ChEBI" id="CHEBI:32364"/>
    </ligand>
</feature>
<proteinExistence type="inferred from homology"/>
<sequence length="254" mass="28390">MIRTVQIRDLTIGEGKPNVIVPIVGRTRSEILGNALSMDLAQIDLIEWRVDFYEDVFDSVKLLNTLAQLRDTLKEMPILFTFRTKSEGGEKEIRINEYVNLNNEIAKTGLVDLIDVEIMLGDETVEKLIKSFHGYGVKVIASNHDFQKTPSEEEIIFRLKKMQVMNADILKIAVMPNNREDVLKLMRATNRMQTEYADRPVVAMSMGGLGVITRLSGEVFGSAMTFGAVGQVSAPGQIPVEELDVVLNIVHNAL</sequence>
<dbReference type="Gene3D" id="3.20.20.70">
    <property type="entry name" value="Aldolase class I"/>
    <property type="match status" value="1"/>
</dbReference>
<dbReference type="PANTHER" id="PTHR43699">
    <property type="entry name" value="3-DEHYDROQUINATE DEHYDRATASE"/>
    <property type="match status" value="1"/>
</dbReference>
<evidence type="ECO:0000256" key="3">
    <source>
        <dbReference type="ARBA" id="ARBA00023239"/>
    </source>
</evidence>
<keyword evidence="3 5" id="KW-0456">Lyase</keyword>
<dbReference type="InterPro" id="IPR001381">
    <property type="entry name" value="DHquinase_I"/>
</dbReference>
<dbReference type="RefSeq" id="WP_330387120.1">
    <property type="nucleotide sequence ID" value="NZ_FMWL01000007.1"/>
</dbReference>
<evidence type="ECO:0000256" key="2">
    <source>
        <dbReference type="ARBA" id="ARBA00023141"/>
    </source>
</evidence>
<comment type="catalytic activity">
    <reaction evidence="1 5">
        <text>3-dehydroquinate = 3-dehydroshikimate + H2O</text>
        <dbReference type="Rhea" id="RHEA:21096"/>
        <dbReference type="ChEBI" id="CHEBI:15377"/>
        <dbReference type="ChEBI" id="CHEBI:16630"/>
        <dbReference type="ChEBI" id="CHEBI:32364"/>
        <dbReference type="EC" id="4.2.1.10"/>
    </reaction>
</comment>
<keyword evidence="2 5" id="KW-0057">Aromatic amino acid biosynthesis</keyword>
<comment type="caution">
    <text evidence="5">Lacks conserved residue(s) required for the propagation of feature annotation.</text>
</comment>
<dbReference type="PROSITE" id="PS01028">
    <property type="entry name" value="DEHYDROQUINASE_I"/>
    <property type="match status" value="1"/>
</dbReference>
<accession>A0A1G5RZM9</accession>
<evidence type="ECO:0000256" key="4">
    <source>
        <dbReference type="ARBA" id="ARBA00023270"/>
    </source>
</evidence>
<comment type="similarity">
    <text evidence="5">Belongs to the type-I 3-dehydroquinase family.</text>
</comment>
<evidence type="ECO:0000313" key="6">
    <source>
        <dbReference type="EMBL" id="SCZ79318.1"/>
    </source>
</evidence>
<dbReference type="GO" id="GO:0009423">
    <property type="term" value="P:chorismate biosynthetic process"/>
    <property type="evidence" value="ECO:0007669"/>
    <property type="project" value="UniProtKB-UniRule"/>
</dbReference>
<dbReference type="Proteomes" id="UP000199208">
    <property type="component" value="Unassembled WGS sequence"/>
</dbReference>
<comment type="subunit">
    <text evidence="5">Homodimer.</text>
</comment>
<dbReference type="AlphaFoldDB" id="A0A1G5RZM9"/>
<feature type="active site" description="Proton donor/acceptor" evidence="5">
    <location>
        <position position="144"/>
    </location>
</feature>
<feature type="active site" description="Schiff-base intermediate with substrate" evidence="5">
    <location>
        <position position="171"/>
    </location>
</feature>
<dbReference type="PANTHER" id="PTHR43699:SF1">
    <property type="entry name" value="3-DEHYDROQUINATE DEHYDRATASE"/>
    <property type="match status" value="1"/>
</dbReference>
<evidence type="ECO:0000256" key="1">
    <source>
        <dbReference type="ARBA" id="ARBA00001864"/>
    </source>
</evidence>
<dbReference type="GO" id="GO:0008652">
    <property type="term" value="P:amino acid biosynthetic process"/>
    <property type="evidence" value="ECO:0007669"/>
    <property type="project" value="UniProtKB-KW"/>
</dbReference>
<keyword evidence="7" id="KW-1185">Reference proteome</keyword>
<dbReference type="InterPro" id="IPR013785">
    <property type="entry name" value="Aldolase_TIM"/>
</dbReference>
<dbReference type="InterPro" id="IPR050146">
    <property type="entry name" value="Type-I_3-dehydroquinase"/>
</dbReference>
<dbReference type="GO" id="GO:0046279">
    <property type="term" value="P:3,4-dihydroxybenzoate biosynthetic process"/>
    <property type="evidence" value="ECO:0007669"/>
    <property type="project" value="TreeGrafter"/>
</dbReference>
<dbReference type="HAMAP" id="MF_00214">
    <property type="entry name" value="AroD"/>
    <property type="match status" value="1"/>
</dbReference>
<dbReference type="STRING" id="1120920.SAMN03080599_01693"/>
<reference evidence="6 7" key="1">
    <citation type="submission" date="2016-10" db="EMBL/GenBank/DDBJ databases">
        <authorList>
            <person name="de Groot N.N."/>
        </authorList>
    </citation>
    <scope>NUCLEOTIDE SEQUENCE [LARGE SCALE GENOMIC DNA]</scope>
    <source>
        <strain evidence="6 7">DSM 2784</strain>
    </source>
</reference>
<feature type="binding site" evidence="5">
    <location>
        <position position="83"/>
    </location>
    <ligand>
        <name>3-dehydroquinate</name>
        <dbReference type="ChEBI" id="CHEBI:32364"/>
    </ligand>
</feature>
<evidence type="ECO:0000313" key="7">
    <source>
        <dbReference type="Proteomes" id="UP000199208"/>
    </source>
</evidence>
<dbReference type="FunFam" id="3.20.20.70:FF:000047">
    <property type="entry name" value="3-dehydroquinate dehydratase"/>
    <property type="match status" value="1"/>
</dbReference>
<evidence type="ECO:0000256" key="5">
    <source>
        <dbReference type="HAMAP-Rule" id="MF_00214"/>
    </source>
</evidence>
<comment type="pathway">
    <text evidence="5">Metabolic intermediate biosynthesis; chorismate biosynthesis; chorismate from D-erythrose 4-phosphate and phosphoenolpyruvate: step 3/7.</text>
</comment>
<dbReference type="CDD" id="cd00502">
    <property type="entry name" value="DHQase_I"/>
    <property type="match status" value="1"/>
</dbReference>
<dbReference type="NCBIfam" id="TIGR01093">
    <property type="entry name" value="aroD"/>
    <property type="match status" value="1"/>
</dbReference>
<dbReference type="GO" id="GO:0009073">
    <property type="term" value="P:aromatic amino acid family biosynthetic process"/>
    <property type="evidence" value="ECO:0007669"/>
    <property type="project" value="UniProtKB-KW"/>
</dbReference>